<keyword evidence="2" id="KW-0472">Membrane</keyword>
<feature type="compositionally biased region" description="Polar residues" evidence="1">
    <location>
        <begin position="17"/>
        <end position="27"/>
    </location>
</feature>
<name>A0A1X2G9G5_9FUNG</name>
<gene>
    <name evidence="3" type="ORF">DM01DRAFT_1338582</name>
</gene>
<dbReference type="EMBL" id="MCGT01000029">
    <property type="protein sequence ID" value="ORX48525.1"/>
    <property type="molecule type" value="Genomic_DNA"/>
</dbReference>
<feature type="transmembrane region" description="Helical" evidence="2">
    <location>
        <begin position="206"/>
        <end position="226"/>
    </location>
</feature>
<evidence type="ECO:0000313" key="4">
    <source>
        <dbReference type="Proteomes" id="UP000242146"/>
    </source>
</evidence>
<keyword evidence="2" id="KW-0812">Transmembrane</keyword>
<dbReference type="Proteomes" id="UP000242146">
    <property type="component" value="Unassembled WGS sequence"/>
</dbReference>
<keyword evidence="4" id="KW-1185">Reference proteome</keyword>
<feature type="region of interest" description="Disordered" evidence="1">
    <location>
        <begin position="17"/>
        <end position="48"/>
    </location>
</feature>
<keyword evidence="2" id="KW-1133">Transmembrane helix</keyword>
<feature type="transmembrane region" description="Helical" evidence="2">
    <location>
        <begin position="164"/>
        <end position="185"/>
    </location>
</feature>
<proteinExistence type="predicted"/>
<dbReference type="AlphaFoldDB" id="A0A1X2G9G5"/>
<evidence type="ECO:0000256" key="2">
    <source>
        <dbReference type="SAM" id="Phobius"/>
    </source>
</evidence>
<dbReference type="OrthoDB" id="2140426at2759"/>
<protein>
    <submittedName>
        <fullName evidence="3">Uncharacterized protein</fullName>
    </submittedName>
</protein>
<accession>A0A1X2G9G5</accession>
<organism evidence="3 4">
    <name type="scientific">Hesseltinella vesiculosa</name>
    <dbReference type="NCBI Taxonomy" id="101127"/>
    <lineage>
        <taxon>Eukaryota</taxon>
        <taxon>Fungi</taxon>
        <taxon>Fungi incertae sedis</taxon>
        <taxon>Mucoromycota</taxon>
        <taxon>Mucoromycotina</taxon>
        <taxon>Mucoromycetes</taxon>
        <taxon>Mucorales</taxon>
        <taxon>Cunninghamellaceae</taxon>
        <taxon>Hesseltinella</taxon>
    </lineage>
</organism>
<feature type="region of interest" description="Disordered" evidence="1">
    <location>
        <begin position="96"/>
        <end position="119"/>
    </location>
</feature>
<sequence>MDDYHAYQVAENLVRSTTPVSFQSSRASRAETSTKRTSSPSNYSVATPPPVPPFISHLPNNAVVIHPTSADDSFNDYIDQQFDKDGDVLKTKLKLEGKNQQLSPHEPQPRPQSASTYDDENPSTLWAVIHGDQANQHHLCTMPGEPHPARPWWSMDQEDGLASIGMFLFLFGFLFPPLWWIGAIFPRHSGRQAGKMASRWKWINRFMSFGFSILLVVAVIVLAILYSTQSH</sequence>
<evidence type="ECO:0000256" key="1">
    <source>
        <dbReference type="SAM" id="MobiDB-lite"/>
    </source>
</evidence>
<evidence type="ECO:0000313" key="3">
    <source>
        <dbReference type="EMBL" id="ORX48525.1"/>
    </source>
</evidence>
<comment type="caution">
    <text evidence="3">The sequence shown here is derived from an EMBL/GenBank/DDBJ whole genome shotgun (WGS) entry which is preliminary data.</text>
</comment>
<feature type="compositionally biased region" description="Polar residues" evidence="1">
    <location>
        <begin position="35"/>
        <end position="45"/>
    </location>
</feature>
<reference evidence="3 4" key="1">
    <citation type="submission" date="2016-07" db="EMBL/GenBank/DDBJ databases">
        <title>Pervasive Adenine N6-methylation of Active Genes in Fungi.</title>
        <authorList>
            <consortium name="DOE Joint Genome Institute"/>
            <person name="Mondo S.J."/>
            <person name="Dannebaum R.O."/>
            <person name="Kuo R.C."/>
            <person name="Labutti K."/>
            <person name="Haridas S."/>
            <person name="Kuo A."/>
            <person name="Salamov A."/>
            <person name="Ahrendt S.R."/>
            <person name="Lipzen A."/>
            <person name="Sullivan W."/>
            <person name="Andreopoulos W.B."/>
            <person name="Clum A."/>
            <person name="Lindquist E."/>
            <person name="Daum C."/>
            <person name="Ramamoorthy G.K."/>
            <person name="Gryganskyi A."/>
            <person name="Culley D."/>
            <person name="Magnuson J.K."/>
            <person name="James T.Y."/>
            <person name="O'Malley M.A."/>
            <person name="Stajich J.E."/>
            <person name="Spatafora J.W."/>
            <person name="Visel A."/>
            <person name="Grigoriev I.V."/>
        </authorList>
    </citation>
    <scope>NUCLEOTIDE SEQUENCE [LARGE SCALE GENOMIC DNA]</scope>
    <source>
        <strain evidence="3 4">NRRL 3301</strain>
    </source>
</reference>